<protein>
    <submittedName>
        <fullName evidence="3">Uncharacterized protein LOC110349638 isoform X1</fullName>
    </submittedName>
</protein>
<name>A0AAX6T1B0_HETGA</name>
<dbReference type="GeneID" id="110349638"/>
<evidence type="ECO:0000256" key="1">
    <source>
        <dbReference type="SAM" id="MobiDB-lite"/>
    </source>
</evidence>
<organism evidence="2 3">
    <name type="scientific">Heterocephalus glaber</name>
    <name type="common">Naked mole rat</name>
    <dbReference type="NCBI Taxonomy" id="10181"/>
    <lineage>
        <taxon>Eukaryota</taxon>
        <taxon>Metazoa</taxon>
        <taxon>Chordata</taxon>
        <taxon>Craniata</taxon>
        <taxon>Vertebrata</taxon>
        <taxon>Euteleostomi</taxon>
        <taxon>Mammalia</taxon>
        <taxon>Eutheria</taxon>
        <taxon>Euarchontoglires</taxon>
        <taxon>Glires</taxon>
        <taxon>Rodentia</taxon>
        <taxon>Hystricomorpha</taxon>
        <taxon>Bathyergidae</taxon>
        <taxon>Heterocephalus</taxon>
    </lineage>
</organism>
<dbReference type="AlphaFoldDB" id="A0AAX6T1B0"/>
<feature type="region of interest" description="Disordered" evidence="1">
    <location>
        <begin position="113"/>
        <end position="177"/>
    </location>
</feature>
<sequence length="279" mass="28259">MGRPLKGAVAWKDSCAAQAQAVQAGAAGGACASETRSPTAQPWALRGCAAEALPAEAGAPVRASGQRGPGSEAVVVRRPHGSAACPEGERAWRDLGRPTVPVCWTGWCGSKEDGAPAARTPPPVPGAHPGGPSNGNSAAPQHVRPESAAPGEATPWTALPSRPSLRVPAGRRSHPVPAKSPRRLLLLAVVALCPLGVAAVPRSAPPPAPQQLGKQPRKLILQPFSAALLPGSCTGLWPSISSTSESPGFALGASLLLDLRSQGLLPTPQGGRLAGLMHQ</sequence>
<gene>
    <name evidence="3" type="primary">LOC110349638</name>
</gene>
<evidence type="ECO:0000313" key="2">
    <source>
        <dbReference type="Proteomes" id="UP000694906"/>
    </source>
</evidence>
<proteinExistence type="predicted"/>
<reference evidence="3" key="1">
    <citation type="submission" date="2025-08" db="UniProtKB">
        <authorList>
            <consortium name="RefSeq"/>
        </authorList>
    </citation>
    <scope>IDENTIFICATION</scope>
</reference>
<accession>A0AAX6T1B0</accession>
<evidence type="ECO:0000313" key="3">
    <source>
        <dbReference type="RefSeq" id="XP_021115786.1"/>
    </source>
</evidence>
<dbReference type="PROSITE" id="PS51257">
    <property type="entry name" value="PROKAR_LIPOPROTEIN"/>
    <property type="match status" value="1"/>
</dbReference>
<dbReference type="Proteomes" id="UP000694906">
    <property type="component" value="Unplaced"/>
</dbReference>
<keyword evidence="2" id="KW-1185">Reference proteome</keyword>
<dbReference type="RefSeq" id="XP_021115786.1">
    <property type="nucleotide sequence ID" value="XM_021260127.1"/>
</dbReference>